<keyword evidence="2" id="KW-0813">Transport</keyword>
<feature type="transmembrane region" description="Helical" evidence="7">
    <location>
        <begin position="166"/>
        <end position="193"/>
    </location>
</feature>
<evidence type="ECO:0000256" key="7">
    <source>
        <dbReference type="SAM" id="Phobius"/>
    </source>
</evidence>
<keyword evidence="3" id="KW-1003">Cell membrane</keyword>
<comment type="subcellular location">
    <subcellularLocation>
        <location evidence="1">Cell membrane</location>
        <topology evidence="1">Multi-pass membrane protein</topology>
    </subcellularLocation>
</comment>
<evidence type="ECO:0000256" key="1">
    <source>
        <dbReference type="ARBA" id="ARBA00004651"/>
    </source>
</evidence>
<proteinExistence type="predicted"/>
<evidence type="ECO:0000256" key="5">
    <source>
        <dbReference type="ARBA" id="ARBA00022989"/>
    </source>
</evidence>
<evidence type="ECO:0000256" key="6">
    <source>
        <dbReference type="ARBA" id="ARBA00023136"/>
    </source>
</evidence>
<dbReference type="GO" id="GO:0005886">
    <property type="term" value="C:plasma membrane"/>
    <property type="evidence" value="ECO:0007669"/>
    <property type="project" value="UniProtKB-SubCell"/>
</dbReference>
<evidence type="ECO:0000313" key="8">
    <source>
        <dbReference type="EMBL" id="QNO46134.1"/>
    </source>
</evidence>
<dbReference type="Pfam" id="PF01891">
    <property type="entry name" value="CbiM"/>
    <property type="match status" value="1"/>
</dbReference>
<keyword evidence="6 7" id="KW-0472">Membrane</keyword>
<dbReference type="NCBIfam" id="NF004905">
    <property type="entry name" value="PRK06265.1-5"/>
    <property type="match status" value="1"/>
</dbReference>
<sequence>MVHISDGILDPLLWEGGWAITVIILAYTLSKMKIEDVPKLSVITAAVFVASLIQFKFGPTSVHFILNGFAGVTLGLLAYPCIFVALVLQYFLFQHGGVTTIGINTVNMGVPALLAYLLFKYGMRLNLGIKRKEILFGTLGGGIAVALAVLFLTLELATTGEEFFEVAIVVATAHLPIIAIEAIFTGVVAGFLATVQPELLYRR</sequence>
<feature type="transmembrane region" description="Helical" evidence="7">
    <location>
        <begin position="64"/>
        <end position="92"/>
    </location>
</feature>
<dbReference type="PANTHER" id="PTHR34229:SF1">
    <property type="entry name" value="METAL TRANSPORT PROTEIN HI_1621-RELATED"/>
    <property type="match status" value="1"/>
</dbReference>
<dbReference type="Gene3D" id="1.10.1760.20">
    <property type="match status" value="1"/>
</dbReference>
<feature type="transmembrane region" description="Helical" evidence="7">
    <location>
        <begin position="134"/>
        <end position="154"/>
    </location>
</feature>
<reference evidence="8" key="1">
    <citation type="submission" date="2020-06" db="EMBL/GenBank/DDBJ databases">
        <title>Unique genomic features of the anaerobic methanotrophic archaea.</title>
        <authorList>
            <person name="Chadwick G.L."/>
            <person name="Skennerton C.T."/>
            <person name="Laso-Perez R."/>
            <person name="Leu A.O."/>
            <person name="Speth D.R."/>
            <person name="Yu H."/>
            <person name="Morgan-Lang C."/>
            <person name="Hatzenpichler R."/>
            <person name="Goudeau D."/>
            <person name="Malmstrom R."/>
            <person name="Brazelton W.J."/>
            <person name="Woyke T."/>
            <person name="Hallam S.J."/>
            <person name="Tyson G.W."/>
            <person name="Wegener G."/>
            <person name="Boetius A."/>
            <person name="Orphan V."/>
        </authorList>
    </citation>
    <scope>NUCLEOTIDE SEQUENCE</scope>
</reference>
<dbReference type="PANTHER" id="PTHR34229">
    <property type="entry name" value="METAL TRANSPORT PROTEIN HI_1621-RELATED"/>
    <property type="match status" value="1"/>
</dbReference>
<dbReference type="AlphaFoldDB" id="A0A7G9YDQ0"/>
<accession>A0A7G9YDQ0</accession>
<feature type="transmembrane region" description="Helical" evidence="7">
    <location>
        <begin position="40"/>
        <end position="57"/>
    </location>
</feature>
<dbReference type="GO" id="GO:0000041">
    <property type="term" value="P:transition metal ion transport"/>
    <property type="evidence" value="ECO:0007669"/>
    <property type="project" value="InterPro"/>
</dbReference>
<name>A0A7G9YDQ0_9EURY</name>
<dbReference type="InterPro" id="IPR002751">
    <property type="entry name" value="CbiM/NikMN"/>
</dbReference>
<protein>
    <submittedName>
        <fullName evidence="8">Cobalt transport protein CbiM</fullName>
    </submittedName>
</protein>
<organism evidence="8">
    <name type="scientific">Candidatus Methanogaster sp. ANME-2c ERB4</name>
    <dbReference type="NCBI Taxonomy" id="2759911"/>
    <lineage>
        <taxon>Archaea</taxon>
        <taxon>Methanobacteriati</taxon>
        <taxon>Methanobacteriota</taxon>
        <taxon>Stenosarchaea group</taxon>
        <taxon>Methanomicrobia</taxon>
        <taxon>Methanosarcinales</taxon>
        <taxon>ANME-2 cluster</taxon>
        <taxon>Candidatus Methanogasteraceae</taxon>
        <taxon>Candidatus Methanogaster</taxon>
    </lineage>
</organism>
<feature type="transmembrane region" description="Helical" evidence="7">
    <location>
        <begin position="98"/>
        <end position="122"/>
    </location>
</feature>
<gene>
    <name evidence="8" type="primary">cbiM</name>
    <name evidence="8" type="ORF">MFHEKKGA_00027</name>
</gene>
<evidence type="ECO:0000256" key="3">
    <source>
        <dbReference type="ARBA" id="ARBA00022475"/>
    </source>
</evidence>
<dbReference type="EMBL" id="MT631169">
    <property type="protein sequence ID" value="QNO46134.1"/>
    <property type="molecule type" value="Genomic_DNA"/>
</dbReference>
<evidence type="ECO:0000256" key="4">
    <source>
        <dbReference type="ARBA" id="ARBA00022692"/>
    </source>
</evidence>
<evidence type="ECO:0000256" key="2">
    <source>
        <dbReference type="ARBA" id="ARBA00022448"/>
    </source>
</evidence>
<keyword evidence="5 7" id="KW-1133">Transmembrane helix</keyword>
<keyword evidence="4 7" id="KW-0812">Transmembrane</keyword>
<feature type="transmembrane region" description="Helical" evidence="7">
    <location>
        <begin position="12"/>
        <end position="28"/>
    </location>
</feature>